<keyword evidence="4 9" id="KW-0812">Transmembrane</keyword>
<dbReference type="GO" id="GO:0015833">
    <property type="term" value="P:peptide transport"/>
    <property type="evidence" value="ECO:0007669"/>
    <property type="project" value="UniProtKB-KW"/>
</dbReference>
<evidence type="ECO:0000256" key="6">
    <source>
        <dbReference type="ARBA" id="ARBA00022927"/>
    </source>
</evidence>
<feature type="transmembrane region" description="Helical" evidence="9">
    <location>
        <begin position="282"/>
        <end position="303"/>
    </location>
</feature>
<feature type="transmembrane region" description="Helical" evidence="9">
    <location>
        <begin position="46"/>
        <end position="68"/>
    </location>
</feature>
<evidence type="ECO:0000256" key="7">
    <source>
        <dbReference type="ARBA" id="ARBA00022989"/>
    </source>
</evidence>
<feature type="transmembrane region" description="Helical" evidence="9">
    <location>
        <begin position="430"/>
        <end position="459"/>
    </location>
</feature>
<evidence type="ECO:0000256" key="1">
    <source>
        <dbReference type="ARBA" id="ARBA00004651"/>
    </source>
</evidence>
<dbReference type="CDD" id="cd06261">
    <property type="entry name" value="TM_PBP2"/>
    <property type="match status" value="1"/>
</dbReference>
<feature type="transmembrane region" description="Helical" evidence="9">
    <location>
        <begin position="196"/>
        <end position="222"/>
    </location>
</feature>
<dbReference type="PROSITE" id="PS50928">
    <property type="entry name" value="ABC_TM1"/>
    <property type="match status" value="1"/>
</dbReference>
<dbReference type="Proteomes" id="UP000214610">
    <property type="component" value="Unassembled WGS sequence"/>
</dbReference>
<keyword evidence="5" id="KW-0571">Peptide transport</keyword>
<feature type="transmembrane region" description="Helical" evidence="9">
    <location>
        <begin position="323"/>
        <end position="342"/>
    </location>
</feature>
<dbReference type="SUPFAM" id="SSF161098">
    <property type="entry name" value="MetI-like"/>
    <property type="match status" value="1"/>
</dbReference>
<evidence type="ECO:0000256" key="9">
    <source>
        <dbReference type="RuleBase" id="RU363032"/>
    </source>
</evidence>
<evidence type="ECO:0000256" key="4">
    <source>
        <dbReference type="ARBA" id="ARBA00022692"/>
    </source>
</evidence>
<comment type="subcellular location">
    <subcellularLocation>
        <location evidence="1 9">Cell membrane</location>
        <topology evidence="1 9">Multi-pass membrane protein</topology>
    </subcellularLocation>
</comment>
<proteinExistence type="inferred from homology"/>
<evidence type="ECO:0000256" key="3">
    <source>
        <dbReference type="ARBA" id="ARBA00022475"/>
    </source>
</evidence>
<keyword evidence="8 9" id="KW-0472">Membrane</keyword>
<keyword evidence="7 9" id="KW-1133">Transmembrane helix</keyword>
<feature type="transmembrane region" description="Helical" evidence="9">
    <location>
        <begin position="6"/>
        <end position="26"/>
    </location>
</feature>
<dbReference type="GeneID" id="78362630"/>
<keyword evidence="2 9" id="KW-0813">Transport</keyword>
<dbReference type="PANTHER" id="PTHR43386">
    <property type="entry name" value="OLIGOPEPTIDE TRANSPORT SYSTEM PERMEASE PROTEIN APPC"/>
    <property type="match status" value="1"/>
</dbReference>
<evidence type="ECO:0000256" key="8">
    <source>
        <dbReference type="ARBA" id="ARBA00023136"/>
    </source>
</evidence>
<feature type="transmembrane region" description="Helical" evidence="9">
    <location>
        <begin position="377"/>
        <end position="395"/>
    </location>
</feature>
<accession>A0A227KKK7</accession>
<keyword evidence="3" id="KW-1003">Cell membrane</keyword>
<evidence type="ECO:0000256" key="2">
    <source>
        <dbReference type="ARBA" id="ARBA00022448"/>
    </source>
</evidence>
<feature type="domain" description="ABC transmembrane type-1" evidence="10">
    <location>
        <begin position="242"/>
        <end position="452"/>
    </location>
</feature>
<dbReference type="RefSeq" id="WP_066595008.1">
    <property type="nucleotide sequence ID" value="NZ_CAJTBZ010000051.1"/>
</dbReference>
<name>A0A227KKK7_9BURK</name>
<dbReference type="InterPro" id="IPR050366">
    <property type="entry name" value="BP-dependent_transpt_permease"/>
</dbReference>
<organism evidence="11 12">
    <name type="scientific">Turicimonas muris</name>
    <dbReference type="NCBI Taxonomy" id="1796652"/>
    <lineage>
        <taxon>Bacteria</taxon>
        <taxon>Pseudomonadati</taxon>
        <taxon>Pseudomonadota</taxon>
        <taxon>Betaproteobacteria</taxon>
        <taxon>Burkholderiales</taxon>
        <taxon>Sutterellaceae</taxon>
        <taxon>Turicimonas</taxon>
    </lineage>
</organism>
<dbReference type="GO" id="GO:0015031">
    <property type="term" value="P:protein transport"/>
    <property type="evidence" value="ECO:0007669"/>
    <property type="project" value="UniProtKB-KW"/>
</dbReference>
<evidence type="ECO:0000259" key="10">
    <source>
        <dbReference type="PROSITE" id="PS50928"/>
    </source>
</evidence>
<gene>
    <name evidence="11" type="ORF">ADH67_07405</name>
</gene>
<dbReference type="AlphaFoldDB" id="A0A227KKK7"/>
<evidence type="ECO:0000256" key="5">
    <source>
        <dbReference type="ARBA" id="ARBA00022856"/>
    </source>
</evidence>
<reference evidence="12" key="1">
    <citation type="submission" date="2017-05" db="EMBL/GenBank/DDBJ databases">
        <title>Improved OligoMM genomes.</title>
        <authorList>
            <person name="Garzetti D."/>
        </authorList>
    </citation>
    <scope>NUCLEOTIDE SEQUENCE [LARGE SCALE GENOMIC DNA]</scope>
    <source>
        <strain evidence="12">YL45</strain>
    </source>
</reference>
<dbReference type="InterPro" id="IPR035906">
    <property type="entry name" value="MetI-like_sf"/>
</dbReference>
<dbReference type="PANTHER" id="PTHR43386:SF24">
    <property type="entry name" value="OLIGOPEPTIDE TRANSPORT SYSTEM PERMEASE PROTEIN AMID"/>
    <property type="match status" value="1"/>
</dbReference>
<feature type="transmembrane region" description="Helical" evidence="9">
    <location>
        <begin position="152"/>
        <end position="175"/>
    </location>
</feature>
<evidence type="ECO:0000313" key="11">
    <source>
        <dbReference type="EMBL" id="OXE47612.1"/>
    </source>
</evidence>
<feature type="transmembrane region" description="Helical" evidence="9">
    <location>
        <begin position="242"/>
        <end position="270"/>
    </location>
</feature>
<dbReference type="GO" id="GO:0005886">
    <property type="term" value="C:plasma membrane"/>
    <property type="evidence" value="ECO:0007669"/>
    <property type="project" value="UniProtKB-SubCell"/>
</dbReference>
<dbReference type="EMBL" id="NHMP01000004">
    <property type="protein sequence ID" value="OXE47612.1"/>
    <property type="molecule type" value="Genomic_DNA"/>
</dbReference>
<evidence type="ECO:0000313" key="12">
    <source>
        <dbReference type="Proteomes" id="UP000214610"/>
    </source>
</evidence>
<dbReference type="Gene3D" id="1.10.3720.10">
    <property type="entry name" value="MetI-like"/>
    <property type="match status" value="1"/>
</dbReference>
<sequence length="471" mass="52504">MMFKPVFLATDCVLFCLVAALVFYIFHVRRSDELKMRWSHVFHSPAALCTCTILTVFLTVAIIDSIHFRSAIDTNGEQVVYDVKTSSLLDKSLGKAASAEEKTYSEPFATKTFEKISRIENDKPVRDYEPLAAGGAHLAQGESKAFDIGRRVFLGFSAGSALSILLWLLVAKVAAIRKSVTLGQEFSRFFKRRDAIPYEYVLLPLTVFIILICLVAFLWPVYHVLGTDQTGNDILYQVLKSLRTALVIGSLATLTTLPFAIIFGICAGYFKGWVDDLIQYIYTTLSSIPSVLLIAAAVLMIQVFIDGHPDLYETGLERADLRLFMLSLIIGITGWATLARLLRAETLRISQLDYIQAAKTFGVSHWTIMRRHILPNLIHIVLIVAVLDFSGIVLYEAVLSYVGVGVDPTTHSFGSMINAGRLELSRSPVVWWNLAASFTFMLTLVLSANLFASVVRDAFDPRLALKRKRDK</sequence>
<comment type="similarity">
    <text evidence="9">Belongs to the binding-protein-dependent transport system permease family.</text>
</comment>
<dbReference type="InterPro" id="IPR000515">
    <property type="entry name" value="MetI-like"/>
</dbReference>
<keyword evidence="6" id="KW-0653">Protein transport</keyword>
<protein>
    <submittedName>
        <fullName evidence="11">ABC transporter permease</fullName>
    </submittedName>
</protein>
<dbReference type="Pfam" id="PF00528">
    <property type="entry name" value="BPD_transp_1"/>
    <property type="match status" value="1"/>
</dbReference>
<keyword evidence="12" id="KW-1185">Reference proteome</keyword>
<dbReference type="GO" id="GO:0055085">
    <property type="term" value="P:transmembrane transport"/>
    <property type="evidence" value="ECO:0007669"/>
    <property type="project" value="InterPro"/>
</dbReference>
<comment type="caution">
    <text evidence="11">The sequence shown here is derived from an EMBL/GenBank/DDBJ whole genome shotgun (WGS) entry which is preliminary data.</text>
</comment>